<evidence type="ECO:0000313" key="3">
    <source>
        <dbReference type="Proteomes" id="UP001146793"/>
    </source>
</evidence>
<dbReference type="Proteomes" id="UP001146793">
    <property type="component" value="Unassembled WGS sequence"/>
</dbReference>
<feature type="compositionally biased region" description="Basic and acidic residues" evidence="1">
    <location>
        <begin position="124"/>
        <end position="138"/>
    </location>
</feature>
<comment type="caution">
    <text evidence="2">The sequence shown here is derived from an EMBL/GenBank/DDBJ whole genome shotgun (WGS) entry which is preliminary data.</text>
</comment>
<organism evidence="2 3">
    <name type="scientific">Anaeramoeba flamelloides</name>
    <dbReference type="NCBI Taxonomy" id="1746091"/>
    <lineage>
        <taxon>Eukaryota</taxon>
        <taxon>Metamonada</taxon>
        <taxon>Anaeramoebidae</taxon>
        <taxon>Anaeramoeba</taxon>
    </lineage>
</organism>
<protein>
    <submittedName>
        <fullName evidence="2">Uncharacterized protein</fullName>
    </submittedName>
</protein>
<accession>A0AAV8AF24</accession>
<proteinExistence type="predicted"/>
<evidence type="ECO:0000256" key="1">
    <source>
        <dbReference type="SAM" id="MobiDB-lite"/>
    </source>
</evidence>
<evidence type="ECO:0000313" key="2">
    <source>
        <dbReference type="EMBL" id="KAJ3452804.1"/>
    </source>
</evidence>
<reference evidence="2" key="1">
    <citation type="submission" date="2022-08" db="EMBL/GenBank/DDBJ databases">
        <title>Novel sulphate-reducing endosymbionts in the free-living metamonad Anaeramoeba.</title>
        <authorList>
            <person name="Jerlstrom-Hultqvist J."/>
            <person name="Cepicka I."/>
            <person name="Gallot-Lavallee L."/>
            <person name="Salas-Leiva D."/>
            <person name="Curtis B.A."/>
            <person name="Zahonova K."/>
            <person name="Pipaliya S."/>
            <person name="Dacks J."/>
            <person name="Roger A.J."/>
        </authorList>
    </citation>
    <scope>NUCLEOTIDE SEQUENCE</scope>
    <source>
        <strain evidence="2">Busselton2</strain>
    </source>
</reference>
<dbReference type="AlphaFoldDB" id="A0AAV8AF24"/>
<feature type="region of interest" description="Disordered" evidence="1">
    <location>
        <begin position="124"/>
        <end position="147"/>
    </location>
</feature>
<dbReference type="EMBL" id="JANTQA010000008">
    <property type="protein sequence ID" value="KAJ3452804.1"/>
    <property type="molecule type" value="Genomic_DNA"/>
</dbReference>
<gene>
    <name evidence="2" type="ORF">M0812_04581</name>
</gene>
<sequence>MLITRVNKNVYNLNDIIFKNGKNENSLKLITRSNTESLILQFDNNKILENCIKLFNNRMANIKKSNKLIYLNNENESEEEVDVEEEIQVNDLLMSNEIGVDNSKGVEVINEENVKDKENIKNVKNNIDQENKNKERNEQNINEQNKIDEKKKEIVTDKRQKENNKEIKKGKMGKNIKNEENKDMNKKNEIPDKVKEVMKSYSISICNKKQQVKEIGELILNTTKLEILFKLKLKVQLLPITKNTKQMIHPKNRKFLKLQNDKSANSWYILFDSSESCKNFYNSLSNLIKNTFLKFNVIIFDTIKKKKSKAEILFEKKGLNIVQQIKESRRVKGGEGVDERGGKGKEKPLEKEIQKTNIFFKFNKTNLKLKNDKPLICKIYSTEKNFIIKFNSIEKLEKFSNAFCKQKKNINNVKEQVIIQVKIIKASNSEINCPKNAHLFLQEKLIKLQIKDGKKYTFNYMKEKVRITHLEKKDTISKVYLDKKNKFIFAFKNSSKRDLLKNFFKK</sequence>
<name>A0AAV8AF24_9EUKA</name>